<dbReference type="Proteomes" id="UP001152622">
    <property type="component" value="Chromosome 11"/>
</dbReference>
<organism evidence="2 3">
    <name type="scientific">Synaphobranchus kaupii</name>
    <name type="common">Kaup's arrowtooth eel</name>
    <dbReference type="NCBI Taxonomy" id="118154"/>
    <lineage>
        <taxon>Eukaryota</taxon>
        <taxon>Metazoa</taxon>
        <taxon>Chordata</taxon>
        <taxon>Craniata</taxon>
        <taxon>Vertebrata</taxon>
        <taxon>Euteleostomi</taxon>
        <taxon>Actinopterygii</taxon>
        <taxon>Neopterygii</taxon>
        <taxon>Teleostei</taxon>
        <taxon>Anguilliformes</taxon>
        <taxon>Synaphobranchidae</taxon>
        <taxon>Synaphobranchus</taxon>
    </lineage>
</organism>
<dbReference type="AlphaFoldDB" id="A0A9Q1IPB2"/>
<proteinExistence type="predicted"/>
<protein>
    <submittedName>
        <fullName evidence="2">Uncharacterized protein</fullName>
    </submittedName>
</protein>
<evidence type="ECO:0000313" key="2">
    <source>
        <dbReference type="EMBL" id="KAJ8347080.1"/>
    </source>
</evidence>
<gene>
    <name evidence="2" type="ORF">SKAU_G00284810</name>
</gene>
<evidence type="ECO:0000313" key="3">
    <source>
        <dbReference type="Proteomes" id="UP001152622"/>
    </source>
</evidence>
<dbReference type="EMBL" id="JAINUF010000011">
    <property type="protein sequence ID" value="KAJ8347080.1"/>
    <property type="molecule type" value="Genomic_DNA"/>
</dbReference>
<comment type="caution">
    <text evidence="2">The sequence shown here is derived from an EMBL/GenBank/DDBJ whole genome shotgun (WGS) entry which is preliminary data.</text>
</comment>
<name>A0A9Q1IPB2_SYNKA</name>
<sequence>MAHRPWGQEQGATWSPHESRGGLTGGPHDRTKDMTKPGNGECKRQDKNRVPREETPDGKARRPSAGARDSTLAVTPAWAVQLRTAHRPWGQEQVRGPRSGTLAMGKQEPDVTQAVGSTLGMARRP</sequence>
<evidence type="ECO:0000256" key="1">
    <source>
        <dbReference type="SAM" id="MobiDB-lite"/>
    </source>
</evidence>
<feature type="compositionally biased region" description="Basic and acidic residues" evidence="1">
    <location>
        <begin position="27"/>
        <end position="60"/>
    </location>
</feature>
<keyword evidence="3" id="KW-1185">Reference proteome</keyword>
<feature type="region of interest" description="Disordered" evidence="1">
    <location>
        <begin position="1"/>
        <end position="125"/>
    </location>
</feature>
<reference evidence="2" key="1">
    <citation type="journal article" date="2023" name="Science">
        <title>Genome structures resolve the early diversification of teleost fishes.</title>
        <authorList>
            <person name="Parey E."/>
            <person name="Louis A."/>
            <person name="Montfort J."/>
            <person name="Bouchez O."/>
            <person name="Roques C."/>
            <person name="Iampietro C."/>
            <person name="Lluch J."/>
            <person name="Castinel A."/>
            <person name="Donnadieu C."/>
            <person name="Desvignes T."/>
            <person name="Floi Bucao C."/>
            <person name="Jouanno E."/>
            <person name="Wen M."/>
            <person name="Mejri S."/>
            <person name="Dirks R."/>
            <person name="Jansen H."/>
            <person name="Henkel C."/>
            <person name="Chen W.J."/>
            <person name="Zahm M."/>
            <person name="Cabau C."/>
            <person name="Klopp C."/>
            <person name="Thompson A.W."/>
            <person name="Robinson-Rechavi M."/>
            <person name="Braasch I."/>
            <person name="Lecointre G."/>
            <person name="Bobe J."/>
            <person name="Postlethwait J.H."/>
            <person name="Berthelot C."/>
            <person name="Roest Crollius H."/>
            <person name="Guiguen Y."/>
        </authorList>
    </citation>
    <scope>NUCLEOTIDE SEQUENCE</scope>
    <source>
        <strain evidence="2">WJC10195</strain>
    </source>
</reference>
<accession>A0A9Q1IPB2</accession>